<keyword evidence="3" id="KW-1185">Reference proteome</keyword>
<feature type="compositionally biased region" description="Polar residues" evidence="1">
    <location>
        <begin position="49"/>
        <end position="59"/>
    </location>
</feature>
<proteinExistence type="predicted"/>
<reference evidence="3" key="1">
    <citation type="journal article" date="2019" name="Int. J. Syst. Evol. Microbiol.">
        <title>The Global Catalogue of Microorganisms (GCM) 10K type strain sequencing project: providing services to taxonomists for standard genome sequencing and annotation.</title>
        <authorList>
            <consortium name="The Broad Institute Genomics Platform"/>
            <consortium name="The Broad Institute Genome Sequencing Center for Infectious Disease"/>
            <person name="Wu L."/>
            <person name="Ma J."/>
        </authorList>
    </citation>
    <scope>NUCLEOTIDE SEQUENCE [LARGE SCALE GENOMIC DNA]</scope>
    <source>
        <strain evidence="3">JCM 13929</strain>
    </source>
</reference>
<feature type="region of interest" description="Disordered" evidence="1">
    <location>
        <begin position="33"/>
        <end position="59"/>
    </location>
</feature>
<protein>
    <submittedName>
        <fullName evidence="2">Uncharacterized protein</fullName>
    </submittedName>
</protein>
<gene>
    <name evidence="2" type="ORF">GCM10009733_006600</name>
</gene>
<organism evidence="2 3">
    <name type="scientific">Nonomuraea maheshkhaliensis</name>
    <dbReference type="NCBI Taxonomy" id="419590"/>
    <lineage>
        <taxon>Bacteria</taxon>
        <taxon>Bacillati</taxon>
        <taxon>Actinomycetota</taxon>
        <taxon>Actinomycetes</taxon>
        <taxon>Streptosporangiales</taxon>
        <taxon>Streptosporangiaceae</taxon>
        <taxon>Nonomuraea</taxon>
    </lineage>
</organism>
<evidence type="ECO:0000313" key="3">
    <source>
        <dbReference type="Proteomes" id="UP001500064"/>
    </source>
</evidence>
<comment type="caution">
    <text evidence="2">The sequence shown here is derived from an EMBL/GenBank/DDBJ whole genome shotgun (WGS) entry which is preliminary data.</text>
</comment>
<name>A0ABP4QJJ2_9ACTN</name>
<dbReference type="Proteomes" id="UP001500064">
    <property type="component" value="Unassembled WGS sequence"/>
</dbReference>
<evidence type="ECO:0000256" key="1">
    <source>
        <dbReference type="SAM" id="MobiDB-lite"/>
    </source>
</evidence>
<accession>A0ABP4QJJ2</accession>
<dbReference type="EMBL" id="BAAAMU010000003">
    <property type="protein sequence ID" value="GAA1613195.1"/>
    <property type="molecule type" value="Genomic_DNA"/>
</dbReference>
<sequence length="59" mass="6401">MPVARALALCPLYALLGRQTLGRAVTMPREHLMAGQALTGRDQRGLGTPRTQQMPNRSA</sequence>
<evidence type="ECO:0000313" key="2">
    <source>
        <dbReference type="EMBL" id="GAA1613195.1"/>
    </source>
</evidence>